<evidence type="ECO:0000313" key="3">
    <source>
        <dbReference type="Proteomes" id="UP001206483"/>
    </source>
</evidence>
<organism evidence="2 3">
    <name type="scientific">Kitasatospora paracochleata</name>
    <dbReference type="NCBI Taxonomy" id="58354"/>
    <lineage>
        <taxon>Bacteria</taxon>
        <taxon>Bacillati</taxon>
        <taxon>Actinomycetota</taxon>
        <taxon>Actinomycetes</taxon>
        <taxon>Kitasatosporales</taxon>
        <taxon>Streptomycetaceae</taxon>
        <taxon>Kitasatospora</taxon>
    </lineage>
</organism>
<dbReference type="NCBIfam" id="TIGR01552">
    <property type="entry name" value="phd_fam"/>
    <property type="match status" value="1"/>
</dbReference>
<gene>
    <name evidence="2" type="ORF">FHR36_002366</name>
</gene>
<dbReference type="SUPFAM" id="SSF143120">
    <property type="entry name" value="YefM-like"/>
    <property type="match status" value="1"/>
</dbReference>
<evidence type="ECO:0000256" key="1">
    <source>
        <dbReference type="ARBA" id="ARBA00009981"/>
    </source>
</evidence>
<sequence length="221" mass="23204">MTTDPQGQPELPANVPTVALADARAELSKIVTLAEHTGRITAITRYGKPVAAVVPAALLHLLSGASIGPQPIQASEMERIAARALSASRRPTSDEISEALEDVRADASELPPTDGPTSASDASMDHFLIEALRGGRMPVVARVPADNSSETAADLRLDFLIAHGSPSSAEDFKQQLGRTSVRNVLAHDGSVPAEHLAALPEDLTMADLLEAWAEKQRGGAQ</sequence>
<evidence type="ECO:0000313" key="2">
    <source>
        <dbReference type="EMBL" id="MCP2309242.1"/>
    </source>
</evidence>
<proteinExistence type="inferred from homology"/>
<dbReference type="Gene3D" id="3.40.1620.10">
    <property type="entry name" value="YefM-like domain"/>
    <property type="match status" value="1"/>
</dbReference>
<comment type="caution">
    <text evidence="2">The sequence shown here is derived from an EMBL/GenBank/DDBJ whole genome shotgun (WGS) entry which is preliminary data.</text>
</comment>
<protein>
    <submittedName>
        <fullName evidence="2">Prevent-host-death family protein</fullName>
    </submittedName>
</protein>
<dbReference type="InterPro" id="IPR036165">
    <property type="entry name" value="YefM-like_sf"/>
</dbReference>
<reference evidence="2 3" key="1">
    <citation type="submission" date="2022-06" db="EMBL/GenBank/DDBJ databases">
        <title>Sequencing the genomes of 1000 actinobacteria strains.</title>
        <authorList>
            <person name="Klenk H.-P."/>
        </authorList>
    </citation>
    <scope>NUCLEOTIDE SEQUENCE [LARGE SCALE GENOMIC DNA]</scope>
    <source>
        <strain evidence="2 3">DSM 41656</strain>
    </source>
</reference>
<comment type="similarity">
    <text evidence="1">Belongs to the phD/YefM antitoxin family.</text>
</comment>
<accession>A0ABT1IVU0</accession>
<dbReference type="RefSeq" id="WP_253796232.1">
    <property type="nucleotide sequence ID" value="NZ_BAAAUB010000042.1"/>
</dbReference>
<dbReference type="EMBL" id="JAMZDX010000002">
    <property type="protein sequence ID" value="MCP2309242.1"/>
    <property type="molecule type" value="Genomic_DNA"/>
</dbReference>
<name>A0ABT1IVU0_9ACTN</name>
<keyword evidence="3" id="KW-1185">Reference proteome</keyword>
<dbReference type="Proteomes" id="UP001206483">
    <property type="component" value="Unassembled WGS sequence"/>
</dbReference>